<dbReference type="GO" id="GO:0004115">
    <property type="term" value="F:3',5'-cyclic-AMP phosphodiesterase activity"/>
    <property type="evidence" value="ECO:0007669"/>
    <property type="project" value="UniProtKB-EC"/>
</dbReference>
<dbReference type="SUPFAM" id="SSF56300">
    <property type="entry name" value="Metallo-dependent phosphatases"/>
    <property type="match status" value="1"/>
</dbReference>
<dbReference type="AlphaFoldDB" id="V2QDC2"/>
<protein>
    <submittedName>
        <fullName evidence="1">3',5'-cyclic adenosine monophosphate phosphodiesterase CpdA</fullName>
        <ecNumber evidence="1">3.1.4.53</ecNumber>
    </submittedName>
</protein>
<sequence length="374" mass="42295">MGIILLIILQNIVFGSYIAFRLYQAFFKKYNMWLIIFIFLILFSTFLIARILVKTFGIHIPNSIIFATHLILAFTNYLFIYLAATDIIRLIFKLLHTPFLSHKVQMIIVLVLTLVTIIYGYINSHNTKITAYTVTLKKELKENITIAALSDLHIGADMSPKRLSKEVQIINNMKPDVIFIIGDIIDNNIKDLTQAHIHELKKLNAPLGVYAVIGNHDYYSSDAETIKKLLTQADINILIDNVTYIQEKGVYIIGRDSLRHTNDDGSMRQNIKTLYDKVEDKAKPVIILDHVPKGLKDGKSINADIQISGHTHDGQTFPLNLIVRKMTLLSHGMLVDDGFYYIVSSGIGLWGPPVRVGTDAEILLINVYGSNQNQ</sequence>
<proteinExistence type="predicted"/>
<dbReference type="Proteomes" id="UP000017429">
    <property type="component" value="Chromosome"/>
</dbReference>
<evidence type="ECO:0000313" key="1">
    <source>
        <dbReference type="EMBL" id="USF24924.1"/>
    </source>
</evidence>
<dbReference type="Gene3D" id="3.60.21.10">
    <property type="match status" value="1"/>
</dbReference>
<reference evidence="1" key="1">
    <citation type="journal article" date="2014" name="Genome Announc.">
        <title>Draft genome sequences of the altered schaedler flora, a defined bacterial community from gnotobiotic mice.</title>
        <authorList>
            <person name="Wannemuehler M.J."/>
            <person name="Overstreet A.M."/>
            <person name="Ward D.V."/>
            <person name="Phillips G.J."/>
        </authorList>
    </citation>
    <scope>NUCLEOTIDE SEQUENCE</scope>
    <source>
        <strain evidence="1">ASF457</strain>
    </source>
</reference>
<dbReference type="KEGG" id="msch:N508_002018"/>
<reference evidence="1" key="3">
    <citation type="submission" date="2022-06" db="EMBL/GenBank/DDBJ databases">
        <title>Resources to Facilitate Use of the Altered Schaedler Flora (ASF) Mouse Model to Study Microbiome Function.</title>
        <authorList>
            <person name="Proctor A."/>
            <person name="Parvinroo S."/>
            <person name="Richie T."/>
            <person name="Jia X."/>
            <person name="Lee S.T.M."/>
            <person name="Karp P.D."/>
            <person name="Paley S."/>
            <person name="Kostic A.D."/>
            <person name="Pierre J.F."/>
            <person name="Wannemuehler M.J."/>
            <person name="Phillips G.J."/>
        </authorList>
    </citation>
    <scope>NUCLEOTIDE SEQUENCE</scope>
    <source>
        <strain evidence="1">ASF457</strain>
    </source>
</reference>
<accession>V2QDC2</accession>
<keyword evidence="1" id="KW-0378">Hydrolase</keyword>
<dbReference type="EMBL" id="CP097562">
    <property type="protein sequence ID" value="USF24924.1"/>
    <property type="molecule type" value="Genomic_DNA"/>
</dbReference>
<dbReference type="EC" id="3.1.4.53" evidence="1"/>
<evidence type="ECO:0000313" key="2">
    <source>
        <dbReference type="Proteomes" id="UP000017429"/>
    </source>
</evidence>
<dbReference type="eggNOG" id="COG1408">
    <property type="taxonomic scope" value="Bacteria"/>
</dbReference>
<dbReference type="InterPro" id="IPR004843">
    <property type="entry name" value="Calcineurin-like_PHP"/>
</dbReference>
<dbReference type="OrthoDB" id="9780884at2"/>
<reference evidence="1" key="2">
    <citation type="submission" date="2022-05" db="EMBL/GenBank/DDBJ databases">
        <authorList>
            <person name="Proctor A.L."/>
            <person name="Phillips G.J."/>
            <person name="Wannemuehler M.J."/>
        </authorList>
    </citation>
    <scope>NUCLEOTIDE SEQUENCE</scope>
    <source>
        <strain evidence="1">ASF457</strain>
    </source>
</reference>
<dbReference type="RefSeq" id="WP_023276564.1">
    <property type="nucleotide sequence ID" value="NZ_CP097562.1"/>
</dbReference>
<dbReference type="PANTHER" id="PTHR31302:SF0">
    <property type="entry name" value="TRANSMEMBRANE PROTEIN WITH METALLOPHOSPHOESTERASE DOMAIN"/>
    <property type="match status" value="1"/>
</dbReference>
<gene>
    <name evidence="1" type="primary">cpdA_3</name>
    <name evidence="1" type="ORF">N508_002018</name>
</gene>
<name>V2QDC2_9BACT</name>
<dbReference type="InterPro" id="IPR029052">
    <property type="entry name" value="Metallo-depent_PP-like"/>
</dbReference>
<dbReference type="PANTHER" id="PTHR31302">
    <property type="entry name" value="TRANSMEMBRANE PROTEIN WITH METALLOPHOSPHOESTERASE DOMAIN-RELATED"/>
    <property type="match status" value="1"/>
</dbReference>
<dbReference type="Pfam" id="PF00149">
    <property type="entry name" value="Metallophos"/>
    <property type="match status" value="1"/>
</dbReference>
<dbReference type="InterPro" id="IPR051158">
    <property type="entry name" value="Metallophosphoesterase_sf"/>
</dbReference>
<keyword evidence="2" id="KW-1185">Reference proteome</keyword>
<organism evidence="1 2">
    <name type="scientific">Mucispirillum schaedleri ASF457</name>
    <dbReference type="NCBI Taxonomy" id="1379858"/>
    <lineage>
        <taxon>Bacteria</taxon>
        <taxon>Pseudomonadati</taxon>
        <taxon>Deferribacterota</taxon>
        <taxon>Deferribacteres</taxon>
        <taxon>Deferribacterales</taxon>
        <taxon>Mucispirillaceae</taxon>
        <taxon>Mucispirillum</taxon>
    </lineage>
</organism>